<gene>
    <name evidence="3" type="ORF">ETAA1_40810</name>
</gene>
<feature type="transmembrane region" description="Helical" evidence="2">
    <location>
        <begin position="39"/>
        <end position="61"/>
    </location>
</feature>
<sequence length="119" mass="12342">MPDPFDPARLAPADFPPPTSPPRPRPGVKFLRGPIPLDWLTAAAALPGRALAVGLVVWFLAGCERRRTVAATLSRLAALGAGTRAAARRGLAALEAAGLVTVERHAGRAPVVTILDAPD</sequence>
<accession>A0A517XX73</accession>
<keyword evidence="2" id="KW-1133">Transmembrane helix</keyword>
<keyword evidence="2" id="KW-0812">Transmembrane</keyword>
<feature type="region of interest" description="Disordered" evidence="1">
    <location>
        <begin position="1"/>
        <end position="27"/>
    </location>
</feature>
<feature type="compositionally biased region" description="Pro residues" evidence="1">
    <location>
        <begin position="14"/>
        <end position="25"/>
    </location>
</feature>
<dbReference type="AlphaFoldDB" id="A0A517XX73"/>
<keyword evidence="2" id="KW-0472">Membrane</keyword>
<name>A0A517XX73_9BACT</name>
<dbReference type="KEGG" id="uli:ETAA1_40810"/>
<organism evidence="3 4">
    <name type="scientific">Urbifossiella limnaea</name>
    <dbReference type="NCBI Taxonomy" id="2528023"/>
    <lineage>
        <taxon>Bacteria</taxon>
        <taxon>Pseudomonadati</taxon>
        <taxon>Planctomycetota</taxon>
        <taxon>Planctomycetia</taxon>
        <taxon>Gemmatales</taxon>
        <taxon>Gemmataceae</taxon>
        <taxon>Urbifossiella</taxon>
    </lineage>
</organism>
<dbReference type="RefSeq" id="WP_202920281.1">
    <property type="nucleotide sequence ID" value="NZ_CP036273.1"/>
</dbReference>
<evidence type="ECO:0008006" key="5">
    <source>
        <dbReference type="Google" id="ProtNLM"/>
    </source>
</evidence>
<keyword evidence="4" id="KW-1185">Reference proteome</keyword>
<dbReference type="EMBL" id="CP036273">
    <property type="protein sequence ID" value="QDU22106.1"/>
    <property type="molecule type" value="Genomic_DNA"/>
</dbReference>
<evidence type="ECO:0000256" key="2">
    <source>
        <dbReference type="SAM" id="Phobius"/>
    </source>
</evidence>
<evidence type="ECO:0000256" key="1">
    <source>
        <dbReference type="SAM" id="MobiDB-lite"/>
    </source>
</evidence>
<proteinExistence type="predicted"/>
<reference evidence="3 4" key="1">
    <citation type="submission" date="2019-02" db="EMBL/GenBank/DDBJ databases">
        <title>Deep-cultivation of Planctomycetes and their phenomic and genomic characterization uncovers novel biology.</title>
        <authorList>
            <person name="Wiegand S."/>
            <person name="Jogler M."/>
            <person name="Boedeker C."/>
            <person name="Pinto D."/>
            <person name="Vollmers J."/>
            <person name="Rivas-Marin E."/>
            <person name="Kohn T."/>
            <person name="Peeters S.H."/>
            <person name="Heuer A."/>
            <person name="Rast P."/>
            <person name="Oberbeckmann S."/>
            <person name="Bunk B."/>
            <person name="Jeske O."/>
            <person name="Meyerdierks A."/>
            <person name="Storesund J.E."/>
            <person name="Kallscheuer N."/>
            <person name="Luecker S."/>
            <person name="Lage O.M."/>
            <person name="Pohl T."/>
            <person name="Merkel B.J."/>
            <person name="Hornburger P."/>
            <person name="Mueller R.-W."/>
            <person name="Bruemmer F."/>
            <person name="Labrenz M."/>
            <person name="Spormann A.M."/>
            <person name="Op den Camp H."/>
            <person name="Overmann J."/>
            <person name="Amann R."/>
            <person name="Jetten M.S.M."/>
            <person name="Mascher T."/>
            <person name="Medema M.H."/>
            <person name="Devos D.P."/>
            <person name="Kaster A.-K."/>
            <person name="Ovreas L."/>
            <person name="Rohde M."/>
            <person name="Galperin M.Y."/>
            <person name="Jogler C."/>
        </authorList>
    </citation>
    <scope>NUCLEOTIDE SEQUENCE [LARGE SCALE GENOMIC DNA]</scope>
    <source>
        <strain evidence="3 4">ETA_A1</strain>
    </source>
</reference>
<evidence type="ECO:0000313" key="3">
    <source>
        <dbReference type="EMBL" id="QDU22106.1"/>
    </source>
</evidence>
<protein>
    <recommendedName>
        <fullName evidence="5">Helix-turn-helix domain-containing protein</fullName>
    </recommendedName>
</protein>
<evidence type="ECO:0000313" key="4">
    <source>
        <dbReference type="Proteomes" id="UP000319576"/>
    </source>
</evidence>
<dbReference type="Proteomes" id="UP000319576">
    <property type="component" value="Chromosome"/>
</dbReference>